<gene>
    <name evidence="2" type="ORF">ACFFJG_09140</name>
</gene>
<organism evidence="2 3">
    <name type="scientific">Nocardioides zeicaulis</name>
    <dbReference type="NCBI Taxonomy" id="1776857"/>
    <lineage>
        <taxon>Bacteria</taxon>
        <taxon>Bacillati</taxon>
        <taxon>Actinomycetota</taxon>
        <taxon>Actinomycetes</taxon>
        <taxon>Propionibacteriales</taxon>
        <taxon>Nocardioidaceae</taxon>
        <taxon>Nocardioides</taxon>
    </lineage>
</organism>
<evidence type="ECO:0000256" key="1">
    <source>
        <dbReference type="SAM" id="MobiDB-lite"/>
    </source>
</evidence>
<proteinExistence type="predicted"/>
<feature type="region of interest" description="Disordered" evidence="1">
    <location>
        <begin position="240"/>
        <end position="284"/>
    </location>
</feature>
<feature type="compositionally biased region" description="Acidic residues" evidence="1">
    <location>
        <begin position="314"/>
        <end position="324"/>
    </location>
</feature>
<accession>A0ABV6E106</accession>
<name>A0ABV6E106_9ACTN</name>
<protein>
    <recommendedName>
        <fullName evidence="4">WXG100 family type VII secretion target</fullName>
    </recommendedName>
</protein>
<dbReference type="Proteomes" id="UP001589698">
    <property type="component" value="Unassembled WGS sequence"/>
</dbReference>
<feature type="region of interest" description="Disordered" evidence="1">
    <location>
        <begin position="97"/>
        <end position="176"/>
    </location>
</feature>
<comment type="caution">
    <text evidence="2">The sequence shown here is derived from an EMBL/GenBank/DDBJ whole genome shotgun (WGS) entry which is preliminary data.</text>
</comment>
<evidence type="ECO:0000313" key="2">
    <source>
        <dbReference type="EMBL" id="MFC0222646.1"/>
    </source>
</evidence>
<evidence type="ECO:0008006" key="4">
    <source>
        <dbReference type="Google" id="ProtNLM"/>
    </source>
</evidence>
<feature type="compositionally biased region" description="Basic and acidic residues" evidence="1">
    <location>
        <begin position="247"/>
        <end position="270"/>
    </location>
</feature>
<keyword evidence="3" id="KW-1185">Reference proteome</keyword>
<dbReference type="RefSeq" id="WP_378518293.1">
    <property type="nucleotide sequence ID" value="NZ_CBCSDI010000069.1"/>
</dbReference>
<dbReference type="EMBL" id="JBHLXH010000001">
    <property type="protein sequence ID" value="MFC0222646.1"/>
    <property type="molecule type" value="Genomic_DNA"/>
</dbReference>
<feature type="region of interest" description="Disordered" evidence="1">
    <location>
        <begin position="296"/>
        <end position="330"/>
    </location>
</feature>
<feature type="compositionally biased region" description="Basic and acidic residues" evidence="1">
    <location>
        <begin position="151"/>
        <end position="172"/>
    </location>
</feature>
<evidence type="ECO:0000313" key="3">
    <source>
        <dbReference type="Proteomes" id="UP001589698"/>
    </source>
</evidence>
<sequence length="330" mass="35949">MSFQVDPDALTAASRLASKQHDHIGVIDDYIRSSCSNFGAFSGVLNLFQGSYESAVSTAHDGLRDSRAVAEKVRDAFIDSRDDYLDTDQATYDRFRALSPDPAHFPPYDPAGSGNDTPGGPISNAPADGTKIPELEDKHPGVSDGAGAVGDKVKPGGPKDETPPWADPKKAAQDAVNDAIERRTDEYQYYRSLGYSDEEALQFAKADGVDGRADTINHDRINRNAEDAYNSTYDRAIAAGASEEDAREQANDAYADSRSRDSADHTRRQDIGSTVGTYTDLYDEGKETVEGITDLVDNVNEIGDNADDLHEYDDYQSQDEDESAQEWAGR</sequence>
<reference evidence="2 3" key="1">
    <citation type="submission" date="2024-09" db="EMBL/GenBank/DDBJ databases">
        <authorList>
            <person name="Sun Q."/>
            <person name="Mori K."/>
        </authorList>
    </citation>
    <scope>NUCLEOTIDE SEQUENCE [LARGE SCALE GENOMIC DNA]</scope>
    <source>
        <strain evidence="2 3">CCM 8654</strain>
    </source>
</reference>
<feature type="compositionally biased region" description="Basic and acidic residues" evidence="1">
    <location>
        <begin position="131"/>
        <end position="141"/>
    </location>
</feature>